<dbReference type="InterPro" id="IPR051275">
    <property type="entry name" value="Cell_adhesion_signaling"/>
</dbReference>
<dbReference type="Proteomes" id="UP000594260">
    <property type="component" value="Unplaced"/>
</dbReference>
<comment type="subcellular location">
    <subcellularLocation>
        <location evidence="1">Membrane</location>
        <topology evidence="1">Single-pass type I membrane protein</topology>
    </subcellularLocation>
</comment>
<dbReference type="RefSeq" id="XP_022648172.1">
    <property type="nucleotide sequence ID" value="XM_022792437.1"/>
</dbReference>
<dbReference type="PANTHER" id="PTHR11640">
    <property type="entry name" value="NEPHRIN"/>
    <property type="match status" value="1"/>
</dbReference>
<keyword evidence="5" id="KW-0393">Immunoglobulin domain</keyword>
<reference evidence="7" key="1">
    <citation type="submission" date="2021-01" db="UniProtKB">
        <authorList>
            <consortium name="EnsemblMetazoa"/>
        </authorList>
    </citation>
    <scope>IDENTIFICATION</scope>
</reference>
<dbReference type="GeneID" id="111244896"/>
<accession>A0A7M7J828</accession>
<dbReference type="InterPro" id="IPR007110">
    <property type="entry name" value="Ig-like_dom"/>
</dbReference>
<dbReference type="InParanoid" id="A0A7M7J828"/>
<dbReference type="InterPro" id="IPR013162">
    <property type="entry name" value="CD80_C2-set"/>
</dbReference>
<dbReference type="InterPro" id="IPR013783">
    <property type="entry name" value="Ig-like_fold"/>
</dbReference>
<dbReference type="PROSITE" id="PS00290">
    <property type="entry name" value="IG_MHC"/>
    <property type="match status" value="1"/>
</dbReference>
<dbReference type="InterPro" id="IPR003598">
    <property type="entry name" value="Ig_sub2"/>
</dbReference>
<sequence length="362" mass="41232">MLSSSHPFPQKIQQLYLRLIVIYVYQSSIVRCEQNSDQQYFKVRPQSVQLIEGQTTELQCHIGNLGGQVQWSKDGFVLGYESVIPGFPRYQMVIDEPRGIYNLRLNQVTLDDEAEYQCQVGPVPDHQAIWAAAYVTVLVPPKQIELRHRGGNDSKVVEAREGEQTTLSCWVRDTKPPANIRWYRNNQLFDKEKVHRRVDTNGDRELSSIFTKVEIYPRHDDSRAAYTCEAQHPALKAPLRASLVMSVLYPPGEPEIHGQPETQLQSGDTLTLACLSRGGNPPARLDWFRNDVSVRSRYRQGTHEATATHSVVLVDRDDGAVFRCDASNSVTHQPLSTAITIHVTPHNRTRPEGRRRKRKKTD</sequence>
<evidence type="ECO:0000256" key="1">
    <source>
        <dbReference type="ARBA" id="ARBA00004479"/>
    </source>
</evidence>
<dbReference type="AlphaFoldDB" id="A0A7M7J828"/>
<evidence type="ECO:0000256" key="2">
    <source>
        <dbReference type="ARBA" id="ARBA00023136"/>
    </source>
</evidence>
<dbReference type="GO" id="GO:0050839">
    <property type="term" value="F:cell adhesion molecule binding"/>
    <property type="evidence" value="ECO:0007669"/>
    <property type="project" value="TreeGrafter"/>
</dbReference>
<dbReference type="GO" id="GO:0098609">
    <property type="term" value="P:cell-cell adhesion"/>
    <property type="evidence" value="ECO:0007669"/>
    <property type="project" value="TreeGrafter"/>
</dbReference>
<dbReference type="GO" id="GO:0005911">
    <property type="term" value="C:cell-cell junction"/>
    <property type="evidence" value="ECO:0007669"/>
    <property type="project" value="TreeGrafter"/>
</dbReference>
<evidence type="ECO:0000256" key="4">
    <source>
        <dbReference type="ARBA" id="ARBA00023180"/>
    </source>
</evidence>
<evidence type="ECO:0000256" key="3">
    <source>
        <dbReference type="ARBA" id="ARBA00023157"/>
    </source>
</evidence>
<keyword evidence="8" id="KW-1185">Reference proteome</keyword>
<name>A0A7M7J828_VARDE</name>
<dbReference type="Pfam" id="PF13927">
    <property type="entry name" value="Ig_3"/>
    <property type="match status" value="1"/>
</dbReference>
<feature type="domain" description="Ig-like" evidence="6">
    <location>
        <begin position="141"/>
        <end position="246"/>
    </location>
</feature>
<dbReference type="InterPro" id="IPR003006">
    <property type="entry name" value="Ig/MHC_CS"/>
</dbReference>
<dbReference type="Gene3D" id="2.60.40.10">
    <property type="entry name" value="Immunoglobulins"/>
    <property type="match status" value="3"/>
</dbReference>
<dbReference type="Pfam" id="PF08205">
    <property type="entry name" value="C2-set_2"/>
    <property type="match status" value="1"/>
</dbReference>
<evidence type="ECO:0000256" key="5">
    <source>
        <dbReference type="ARBA" id="ARBA00023319"/>
    </source>
</evidence>
<protein>
    <recommendedName>
        <fullName evidence="6">Ig-like domain-containing protein</fullName>
    </recommendedName>
</protein>
<organism evidence="7 8">
    <name type="scientific">Varroa destructor</name>
    <name type="common">Honeybee mite</name>
    <dbReference type="NCBI Taxonomy" id="109461"/>
    <lineage>
        <taxon>Eukaryota</taxon>
        <taxon>Metazoa</taxon>
        <taxon>Ecdysozoa</taxon>
        <taxon>Arthropoda</taxon>
        <taxon>Chelicerata</taxon>
        <taxon>Arachnida</taxon>
        <taxon>Acari</taxon>
        <taxon>Parasitiformes</taxon>
        <taxon>Mesostigmata</taxon>
        <taxon>Gamasina</taxon>
        <taxon>Dermanyssoidea</taxon>
        <taxon>Varroidae</taxon>
        <taxon>Varroa</taxon>
    </lineage>
</organism>
<feature type="domain" description="Ig-like" evidence="6">
    <location>
        <begin position="254"/>
        <end position="340"/>
    </location>
</feature>
<dbReference type="PANTHER" id="PTHR11640:SF136">
    <property type="entry name" value="NEPHRIN"/>
    <property type="match status" value="1"/>
</dbReference>
<keyword evidence="3" id="KW-1015">Disulfide bond</keyword>
<feature type="domain" description="Ig-like" evidence="6">
    <location>
        <begin position="39"/>
        <end position="120"/>
    </location>
</feature>
<dbReference type="InterPro" id="IPR003599">
    <property type="entry name" value="Ig_sub"/>
</dbReference>
<dbReference type="SUPFAM" id="SSF48726">
    <property type="entry name" value="Immunoglobulin"/>
    <property type="match status" value="3"/>
</dbReference>
<dbReference type="SMART" id="SM00408">
    <property type="entry name" value="IGc2"/>
    <property type="match status" value="3"/>
</dbReference>
<evidence type="ECO:0000259" key="6">
    <source>
        <dbReference type="PROSITE" id="PS50835"/>
    </source>
</evidence>
<dbReference type="KEGG" id="vde:111244896"/>
<dbReference type="PROSITE" id="PS50835">
    <property type="entry name" value="IG_LIKE"/>
    <property type="match status" value="3"/>
</dbReference>
<dbReference type="EnsemblMetazoa" id="XM_022792437">
    <property type="protein sequence ID" value="XP_022648172"/>
    <property type="gene ID" value="LOC111244896"/>
</dbReference>
<dbReference type="SMART" id="SM00409">
    <property type="entry name" value="IG"/>
    <property type="match status" value="3"/>
</dbReference>
<dbReference type="GO" id="GO:0005886">
    <property type="term" value="C:plasma membrane"/>
    <property type="evidence" value="ECO:0007669"/>
    <property type="project" value="TreeGrafter"/>
</dbReference>
<evidence type="ECO:0000313" key="8">
    <source>
        <dbReference type="Proteomes" id="UP000594260"/>
    </source>
</evidence>
<keyword evidence="4" id="KW-0325">Glycoprotein</keyword>
<keyword evidence="2" id="KW-0472">Membrane</keyword>
<dbReference type="OMA" id="PWHRNVA"/>
<dbReference type="InterPro" id="IPR013098">
    <property type="entry name" value="Ig_I-set"/>
</dbReference>
<dbReference type="Pfam" id="PF07679">
    <property type="entry name" value="I-set"/>
    <property type="match status" value="1"/>
</dbReference>
<dbReference type="InterPro" id="IPR036179">
    <property type="entry name" value="Ig-like_dom_sf"/>
</dbReference>
<proteinExistence type="predicted"/>
<evidence type="ECO:0000313" key="7">
    <source>
        <dbReference type="EnsemblMetazoa" id="XP_022648172"/>
    </source>
</evidence>